<feature type="transmembrane region" description="Helical" evidence="34">
    <location>
        <begin position="1200"/>
        <end position="1228"/>
    </location>
</feature>
<dbReference type="GO" id="GO:0039619">
    <property type="term" value="C:T=4 icosahedral viral capsid"/>
    <property type="evidence" value="ECO:0007669"/>
    <property type="project" value="UniProtKB-KW"/>
</dbReference>
<feature type="active site" description="Charge relay system" evidence="32">
    <location>
        <position position="206"/>
    </location>
</feature>
<keyword evidence="14" id="KW-0645">Protease</keyword>
<dbReference type="Gene3D" id="1.10.287.2230">
    <property type="match status" value="1"/>
</dbReference>
<keyword evidence="25" id="KW-1015">Disulfide bond</keyword>
<feature type="transmembrane region" description="Helical" evidence="34">
    <location>
        <begin position="681"/>
        <end position="703"/>
    </location>
</feature>
<dbReference type="Gene3D" id="2.60.40.350">
    <property type="match status" value="1"/>
</dbReference>
<evidence type="ECO:0000256" key="22">
    <source>
        <dbReference type="ARBA" id="ARBA00022989"/>
    </source>
</evidence>
<dbReference type="InterPro" id="IPR000936">
    <property type="entry name" value="Alpha_E2_glycop"/>
</dbReference>
<keyword evidence="16" id="KW-0378">Hydrolase</keyword>
<dbReference type="InterPro" id="IPR043504">
    <property type="entry name" value="Peptidase_S1_PA_chymotrypsin"/>
</dbReference>
<keyword evidence="21" id="KW-1144">T=4 icosahedral capsid protein</keyword>
<dbReference type="Pfam" id="PF01563">
    <property type="entry name" value="Alpha_E3_glycop"/>
    <property type="match status" value="1"/>
</dbReference>
<feature type="domain" description="Peptidase S3" evidence="35">
    <location>
        <begin position="105"/>
        <end position="255"/>
    </location>
</feature>
<keyword evidence="28" id="KW-0449">Lipoprotein</keyword>
<dbReference type="GO" id="GO:0046718">
    <property type="term" value="P:symbiont entry into host cell"/>
    <property type="evidence" value="ECO:0007669"/>
    <property type="project" value="UniProtKB-KW"/>
</dbReference>
<keyword evidence="11" id="KW-0167">Capsid protein</keyword>
<keyword evidence="13" id="KW-1162">Viral penetration into host cytoplasm</keyword>
<evidence type="ECO:0000256" key="33">
    <source>
        <dbReference type="SAM" id="MobiDB-lite"/>
    </source>
</evidence>
<evidence type="ECO:0000256" key="32">
    <source>
        <dbReference type="PIRSR" id="PIRSR600936-1"/>
    </source>
</evidence>
<dbReference type="Gene3D" id="2.60.40.2400">
    <property type="entry name" value="Alphavirus E2 glycoprotein, domain C"/>
    <property type="match status" value="1"/>
</dbReference>
<comment type="subunit">
    <text evidence="31">The precursor of protein E3/E2 and E1 form a heterodimer shortly after synthesis.</text>
</comment>
<evidence type="ECO:0000256" key="34">
    <source>
        <dbReference type="SAM" id="Phobius"/>
    </source>
</evidence>
<protein>
    <recommendedName>
        <fullName evidence="7">Structural polyprotein</fullName>
    </recommendedName>
    <alternativeName>
        <fullName evidence="30">p130</fullName>
    </alternativeName>
</protein>
<dbReference type="InterPro" id="IPR014756">
    <property type="entry name" value="Ig_E-set"/>
</dbReference>
<dbReference type="GO" id="GO:0030430">
    <property type="term" value="C:host cell cytoplasm"/>
    <property type="evidence" value="ECO:0007669"/>
    <property type="project" value="UniProtKB-SubCell"/>
</dbReference>
<feature type="compositionally biased region" description="Basic residues" evidence="33">
    <location>
        <begin position="8"/>
        <end position="21"/>
    </location>
</feature>
<keyword evidence="8" id="KW-1168">Fusion of virus membrane with host membrane</keyword>
<dbReference type="InterPro" id="IPR038055">
    <property type="entry name" value="Glycoprot_E_dimer_dom"/>
</dbReference>
<evidence type="ECO:0000256" key="2">
    <source>
        <dbReference type="ARBA" id="ARBA00004192"/>
    </source>
</evidence>
<dbReference type="Proteomes" id="UP000163745">
    <property type="component" value="Segment"/>
</dbReference>
<dbReference type="Gene3D" id="2.60.40.4310">
    <property type="entry name" value="Alphavirus E2 glycoprotein, domain B"/>
    <property type="match status" value="1"/>
</dbReference>
<feature type="active site" description="Charge relay system" evidence="32">
    <location>
        <position position="154"/>
    </location>
</feature>
<evidence type="ECO:0000256" key="9">
    <source>
        <dbReference type="ARBA" id="ARBA00022510"/>
    </source>
</evidence>
<dbReference type="SUPFAM" id="SSF56983">
    <property type="entry name" value="Viral glycoprotein, central and dimerisation domains"/>
    <property type="match status" value="1"/>
</dbReference>
<evidence type="ECO:0000256" key="4">
    <source>
        <dbReference type="ARBA" id="ARBA00004402"/>
    </source>
</evidence>
<evidence type="ECO:0000256" key="6">
    <source>
        <dbReference type="ARBA" id="ARBA00004598"/>
    </source>
</evidence>
<dbReference type="InterPro" id="IPR000336">
    <property type="entry name" value="Flavivir/Alphavir_Ig-like_sf"/>
</dbReference>
<evidence type="ECO:0000256" key="21">
    <source>
        <dbReference type="ARBA" id="ARBA00022973"/>
    </source>
</evidence>
<evidence type="ECO:0000256" key="15">
    <source>
        <dbReference type="ARBA" id="ARBA00022692"/>
    </source>
</evidence>
<dbReference type="InterPro" id="IPR036253">
    <property type="entry name" value="Glycoprot_cen/dimer_sf"/>
</dbReference>
<comment type="subcellular location">
    <subcellularLocation>
        <location evidence="6">Host cell membrane</location>
        <topology evidence="6">Multi-pass membrane protein</topology>
    </subcellularLocation>
    <subcellularLocation>
        <location evidence="4">Host cell membrane</location>
        <topology evidence="4">Single-pass type I membrane protein</topology>
    </subcellularLocation>
    <subcellularLocation>
        <location evidence="2">Host cytoplasm</location>
    </subcellularLocation>
    <subcellularLocation>
        <location evidence="3">Virion membrane</location>
        <topology evidence="3">Multi-pass membrane protein</topology>
    </subcellularLocation>
    <subcellularLocation>
        <location evidence="5">Virion membrane</location>
        <topology evidence="5">Single-pass type I membrane protein</topology>
    </subcellularLocation>
</comment>
<keyword evidence="24" id="KW-0564">Palmitate</keyword>
<proteinExistence type="predicted"/>
<dbReference type="Gene3D" id="2.40.10.10">
    <property type="entry name" value="Trypsin-like serine proteases"/>
    <property type="match status" value="2"/>
</dbReference>
<dbReference type="GO" id="GO:0004252">
    <property type="term" value="F:serine-type endopeptidase activity"/>
    <property type="evidence" value="ECO:0007669"/>
    <property type="project" value="InterPro"/>
</dbReference>
<keyword evidence="12" id="KW-0945">Host-virus interaction</keyword>
<dbReference type="SUPFAM" id="SSF81296">
    <property type="entry name" value="E set domains"/>
    <property type="match status" value="1"/>
</dbReference>
<dbReference type="SMR" id="J9UM46"/>
<dbReference type="Pfam" id="PF01589">
    <property type="entry name" value="Alpha_E1_glycop"/>
    <property type="match status" value="1"/>
</dbReference>
<evidence type="ECO:0000256" key="7">
    <source>
        <dbReference type="ARBA" id="ARBA00014555"/>
    </source>
</evidence>
<evidence type="ECO:0000256" key="20">
    <source>
        <dbReference type="ARBA" id="ARBA00022870"/>
    </source>
</evidence>
<dbReference type="GO" id="GO:0020002">
    <property type="term" value="C:host cell plasma membrane"/>
    <property type="evidence" value="ECO:0007669"/>
    <property type="project" value="UniProtKB-SubCell"/>
</dbReference>
<dbReference type="GO" id="GO:0005198">
    <property type="term" value="F:structural molecule activity"/>
    <property type="evidence" value="ECO:0007669"/>
    <property type="project" value="InterPro"/>
</dbReference>
<dbReference type="GO" id="GO:0055036">
    <property type="term" value="C:virion membrane"/>
    <property type="evidence" value="ECO:0007669"/>
    <property type="project" value="UniProtKB-SubCell"/>
</dbReference>
<keyword evidence="20" id="KW-1043">Host membrane</keyword>
<dbReference type="PRINTS" id="PR00798">
    <property type="entry name" value="TOGAVIRIN"/>
</dbReference>
<evidence type="ECO:0000256" key="26">
    <source>
        <dbReference type="ARBA" id="ARBA00023180"/>
    </source>
</evidence>
<dbReference type="Pfam" id="PF00944">
    <property type="entry name" value="Peptidase_S3"/>
    <property type="match status" value="1"/>
</dbReference>
<evidence type="ECO:0000256" key="28">
    <source>
        <dbReference type="ARBA" id="ARBA00023288"/>
    </source>
</evidence>
<feature type="region of interest" description="Disordered" evidence="33">
    <location>
        <begin position="1"/>
        <end position="97"/>
    </location>
</feature>
<evidence type="ECO:0000313" key="36">
    <source>
        <dbReference type="EMBL" id="AFR68770.1"/>
    </source>
</evidence>
<dbReference type="RefSeq" id="YP_006732328.1">
    <property type="nucleotide sequence ID" value="NC_018615.1"/>
</dbReference>
<dbReference type="InterPro" id="IPR042306">
    <property type="entry name" value="Alphavir_E2_C"/>
</dbReference>
<evidence type="ECO:0000256" key="14">
    <source>
        <dbReference type="ARBA" id="ARBA00022670"/>
    </source>
</evidence>
<dbReference type="InterPro" id="IPR002548">
    <property type="entry name" value="Alpha_E1_glycop"/>
</dbReference>
<keyword evidence="15 34" id="KW-0812">Transmembrane</keyword>
<dbReference type="PROSITE" id="PS51690">
    <property type="entry name" value="ALPHAVIRUS_CP"/>
    <property type="match status" value="1"/>
</dbReference>
<evidence type="ECO:0000256" key="11">
    <source>
        <dbReference type="ARBA" id="ARBA00022561"/>
    </source>
</evidence>
<dbReference type="Pfam" id="PF00943">
    <property type="entry name" value="Alpha_E2_glycop"/>
    <property type="match status" value="1"/>
</dbReference>
<keyword evidence="9" id="KW-1170">Fusion of virus membrane with host endosomal membrane</keyword>
<feature type="transmembrane region" description="Helical" evidence="34">
    <location>
        <begin position="770"/>
        <end position="792"/>
    </location>
</feature>
<dbReference type="InterPro" id="IPR042304">
    <property type="entry name" value="Alphavir_E2_A"/>
</dbReference>
<accession>J9UM46</accession>
<evidence type="ECO:0000256" key="8">
    <source>
        <dbReference type="ARBA" id="ARBA00022506"/>
    </source>
</evidence>
<evidence type="ECO:0000256" key="5">
    <source>
        <dbReference type="ARBA" id="ARBA00004563"/>
    </source>
</evidence>
<dbReference type="KEGG" id="vg:13663313"/>
<evidence type="ECO:0000256" key="17">
    <source>
        <dbReference type="ARBA" id="ARBA00022804"/>
    </source>
</evidence>
<evidence type="ECO:0000256" key="30">
    <source>
        <dbReference type="ARBA" id="ARBA00033029"/>
    </source>
</evidence>
<dbReference type="SUPFAM" id="SSF50494">
    <property type="entry name" value="Trypsin-like serine proteases"/>
    <property type="match status" value="1"/>
</dbReference>
<dbReference type="GO" id="GO:0039654">
    <property type="term" value="P:fusion of virus membrane with host endosome membrane"/>
    <property type="evidence" value="ECO:0007669"/>
    <property type="project" value="UniProtKB-KW"/>
</dbReference>
<dbReference type="EMBL" id="JX678730">
    <property type="protein sequence ID" value="AFR68770.1"/>
    <property type="molecule type" value="Genomic_RNA"/>
</dbReference>
<keyword evidence="22 34" id="KW-1133">Transmembrane helix</keyword>
<evidence type="ECO:0000256" key="23">
    <source>
        <dbReference type="ARBA" id="ARBA00023136"/>
    </source>
</evidence>
<reference evidence="36 37" key="1">
    <citation type="journal article" date="2012" name="Proc. Natl. Acad. Sci. U.S.A.">
        <title>Eilat virus, a unique alphavirus with host range restricted to insects by RNA replication.</title>
        <authorList>
            <person name="Nasar F."/>
            <person name="Palacios G."/>
            <person name="Gorchakov R.V."/>
            <person name="Guzman H."/>
            <person name="Da Rosa A.P."/>
            <person name="Savji N."/>
            <person name="Popov V.L."/>
            <person name="Sherman M.B."/>
            <person name="Lipkin W.I."/>
            <person name="Tesh R.B."/>
            <person name="Weaver S.C."/>
        </authorList>
    </citation>
    <scope>NUCLEOTIDE SEQUENCE [LARGE SCALE GENOMIC DNA]</scope>
    <source>
        <strain evidence="36">EO329</strain>
    </source>
</reference>
<name>J9UM46_9VIRU</name>
<keyword evidence="18" id="KW-0720">Serine protease</keyword>
<dbReference type="Gene3D" id="2.60.40.3200">
    <property type="entry name" value="Alphavirus E2 glycoprotein, A domain"/>
    <property type="match status" value="1"/>
</dbReference>
<keyword evidence="29" id="KW-1160">Virus entry into host cell</keyword>
<keyword evidence="37" id="KW-1185">Reference proteome</keyword>
<dbReference type="InterPro" id="IPR002533">
    <property type="entry name" value="Alpha_E3_glycop"/>
</dbReference>
<evidence type="ECO:0000259" key="35">
    <source>
        <dbReference type="PROSITE" id="PS51690"/>
    </source>
</evidence>
<evidence type="ECO:0000256" key="3">
    <source>
        <dbReference type="ARBA" id="ARBA00004385"/>
    </source>
</evidence>
<evidence type="ECO:0000256" key="19">
    <source>
        <dbReference type="ARBA" id="ARBA00022844"/>
    </source>
</evidence>
<evidence type="ECO:0000256" key="10">
    <source>
        <dbReference type="ARBA" id="ARBA00022511"/>
    </source>
</evidence>
<dbReference type="GeneID" id="13663313"/>
<keyword evidence="10" id="KW-1032">Host cell membrane</keyword>
<evidence type="ECO:0000313" key="37">
    <source>
        <dbReference type="Proteomes" id="UP000163745"/>
    </source>
</evidence>
<keyword evidence="17" id="KW-1161">Viral attachment to host cell</keyword>
<evidence type="ECO:0000256" key="25">
    <source>
        <dbReference type="ARBA" id="ARBA00023157"/>
    </source>
</evidence>
<dbReference type="InterPro" id="IPR009003">
    <property type="entry name" value="Peptidase_S1_PA"/>
</dbReference>
<evidence type="ECO:0000256" key="29">
    <source>
        <dbReference type="ARBA" id="ARBA00023296"/>
    </source>
</evidence>
<sequence>MFRTNNNRQRRQQPRSRRQRSPSRPLQRRQDDALSKQVRALTTAVQKLVVAGNRRPPPSPRAKAPGPAQPRPAKAPVKTPAKRGPAPKRKPGKRERTALRLQADRVFPVVNDKQVTVGYAVALEGRVMKPLHVKGTIDHPLLASLKFTKSTSFDMEYAALPTTMRSEAFAYTSEHPDGFYSWVHGAVQCTNGRFSIPTGAGGPGDSGRPILDNTGKVVALVLGGANEGTRTSLSVVTWNKSGTAAKTTPDDTVEWSAIVTALCVLGNASFTCTEPPICFDTHPGDTLGMLEDNVDHPMYYDLMYAALLCNHQQKRARRAVAPKPDEYRLASPYVGRCAACSNGITCFSPIKLESVWTTPHSSVLKMQLSVLFGIDETGKLDNTVLSYMSPTEHTVKSMPITALTASTTGPCIITATRGYFALAQCPPGDVLTVAMGSHHCSIESEHLRPSVGREEFASTPLHGVRRPCSTYDAAKYTSTSEMTLHRAKPQASDSLLSIVNDTVQITVSSNLTVSYECLCDGYHSGFVRATTLIPGCTNTNQCIASVNDKTRWYPNTDDFIRHTDHSPRGKINVPFPLEAGECLVPLARSPAIRYSRNEVELTLVTTRKALLSTRQLGSEPNATSEWITSSTRRTFYLPAAGLEFTWGNNDPVRVWPQASADGDAHGLPHEIVAYYYSRSPLFTIVAVTLISAIVLASLAFCCCKWTSFRSALRSPYALAPNATVPMCLTLLCCIRQAKADTYFDAASYLWNNYQPLFWAQLAIPTASIFVLFKCCSLAVAFLAVVGASLPLASAHEHAANVPNSPLLSYKAVVTRPGYTPLALEIRVLENRIQPTTLTHYYTCSYRTVVPSPTVKCCGSLQCGSSSLPDYRCKVFTGVYPFMWGGAQCFCDTENSQMSESYVDKDPSCPTDHAEAVATQNPVVRATLQITIGNATTRTDVYVNGVSPSYTNGAKVIAGPLSSVWSPFADKVVIYQRRVYNHAFPEYGAGTPGTFGDLQLPSLRAKDFFANTGLVLNRPDTSSLHVPYTQVPSGFVTWRDQHLPDLQQTAPYGCAISSSPLQAINCSYGSIPVSIDIPDASFTRSFDAPSVSSLKCTPIECVHSAGYGGLLRLDYVADKAGTCSLHSHSDAVLMKDSLLSINATGSYTGLFSTASPQVKFTITLCSAEVSCETACKPPLEHASSHPHLTSQTFDSAISTSAWTWLLSLFGGSISLVTVGIFIAAALYIVNCRRR</sequence>
<evidence type="ECO:0000256" key="13">
    <source>
        <dbReference type="ARBA" id="ARBA00022595"/>
    </source>
</evidence>
<evidence type="ECO:0000256" key="12">
    <source>
        <dbReference type="ARBA" id="ARBA00022581"/>
    </source>
</evidence>
<dbReference type="Gene3D" id="2.60.98.10">
    <property type="entry name" value="Tick-borne Encephalitis virus Glycoprotein, domain 1"/>
    <property type="match status" value="3"/>
</dbReference>
<evidence type="ECO:0000256" key="1">
    <source>
        <dbReference type="ARBA" id="ARBA00000840"/>
    </source>
</evidence>
<feature type="active site" description="Charge relay system" evidence="32">
    <location>
        <position position="132"/>
    </location>
</feature>
<dbReference type="InterPro" id="IPR000930">
    <property type="entry name" value="Peptidase_S3"/>
</dbReference>
<evidence type="ECO:0000256" key="18">
    <source>
        <dbReference type="ARBA" id="ARBA00022825"/>
    </source>
</evidence>
<dbReference type="GO" id="GO:0006508">
    <property type="term" value="P:proteolysis"/>
    <property type="evidence" value="ECO:0007669"/>
    <property type="project" value="UniProtKB-KW"/>
</dbReference>
<evidence type="ECO:0000256" key="16">
    <source>
        <dbReference type="ARBA" id="ARBA00022801"/>
    </source>
</evidence>
<keyword evidence="26" id="KW-0325">Glycoprotein</keyword>
<keyword evidence="27" id="KW-1035">Host cytoplasm</keyword>
<comment type="catalytic activity">
    <reaction evidence="1">
        <text>Autocatalytic release of the core protein from the N-terminus of the togavirus structural polyprotein by hydrolysis of a -Trp-|-Ser- bond.</text>
        <dbReference type="EC" id="3.4.21.90"/>
    </reaction>
</comment>
<keyword evidence="23 34" id="KW-0472">Membrane</keyword>
<keyword evidence="19" id="KW-0946">Virion</keyword>
<evidence type="ECO:0000256" key="24">
    <source>
        <dbReference type="ARBA" id="ARBA00023139"/>
    </source>
</evidence>
<evidence type="ECO:0000256" key="31">
    <source>
        <dbReference type="ARBA" id="ARBA00038810"/>
    </source>
</evidence>
<organism evidence="36 37">
    <name type="scientific">Eilat virus</name>
    <dbReference type="NCBI Taxonomy" id="1231903"/>
    <lineage>
        <taxon>Viruses</taxon>
        <taxon>Riboviria</taxon>
        <taxon>Orthornavirae</taxon>
        <taxon>Kitrinoviricota</taxon>
        <taxon>Alsuviricetes</taxon>
        <taxon>Martellivirales</taxon>
        <taxon>Togaviridae</taxon>
        <taxon>Alphavirus</taxon>
        <taxon>Alphavirus eilat</taxon>
    </lineage>
</organism>
<evidence type="ECO:0000256" key="27">
    <source>
        <dbReference type="ARBA" id="ARBA00023200"/>
    </source>
</evidence>
<dbReference type="GO" id="GO:0019062">
    <property type="term" value="P:virion attachment to host cell"/>
    <property type="evidence" value="ECO:0007669"/>
    <property type="project" value="UniProtKB-KW"/>
</dbReference>
<dbReference type="InterPro" id="IPR042305">
    <property type="entry name" value="Alphavir_E2_B"/>
</dbReference>